<dbReference type="Proteomes" id="UP001151529">
    <property type="component" value="Chromosome 18"/>
</dbReference>
<evidence type="ECO:0008006" key="4">
    <source>
        <dbReference type="Google" id="ProtNLM"/>
    </source>
</evidence>
<keyword evidence="3" id="KW-1185">Reference proteome</keyword>
<reference evidence="2 3" key="1">
    <citation type="journal article" date="2023" name="Int. J. Mol. Sci.">
        <title>De Novo Assembly and Annotation of 11 Diverse Shrub Willow (Salix) Genomes Reveals Novel Gene Organization in Sex-Linked Regions.</title>
        <authorList>
            <person name="Hyden B."/>
            <person name="Feng K."/>
            <person name="Yates T.B."/>
            <person name="Jawdy S."/>
            <person name="Cereghino C."/>
            <person name="Smart L.B."/>
            <person name="Muchero W."/>
        </authorList>
    </citation>
    <scope>NUCLEOTIDE SEQUENCE [LARGE SCALE GENOMIC DNA]</scope>
    <source>
        <tissue evidence="2">Shoot tip</tissue>
    </source>
</reference>
<feature type="chain" id="PRO_5040215710" description="Wall-associated receptor kinase galacturonan-binding domain-containing protein" evidence="1">
    <location>
        <begin position="24"/>
        <end position="315"/>
    </location>
</feature>
<evidence type="ECO:0000256" key="1">
    <source>
        <dbReference type="SAM" id="SignalP"/>
    </source>
</evidence>
<evidence type="ECO:0000313" key="2">
    <source>
        <dbReference type="EMBL" id="KAJ6673104.1"/>
    </source>
</evidence>
<gene>
    <name evidence="2" type="ORF">OIU85_012137</name>
</gene>
<keyword evidence="1" id="KW-0732">Signal</keyword>
<feature type="non-terminal residue" evidence="2">
    <location>
        <position position="315"/>
    </location>
</feature>
<evidence type="ECO:0000313" key="3">
    <source>
        <dbReference type="Proteomes" id="UP001151529"/>
    </source>
</evidence>
<feature type="signal peptide" evidence="1">
    <location>
        <begin position="1"/>
        <end position="23"/>
    </location>
</feature>
<dbReference type="EMBL" id="JAPFFL010000017">
    <property type="protein sequence ID" value="KAJ6673104.1"/>
    <property type="molecule type" value="Genomic_DNA"/>
</dbReference>
<dbReference type="AlphaFoldDB" id="A0A9Q0NNM1"/>
<sequence length="315" mass="34687">MAAVELTVFHVILFFWSFRTAESQVMVKTGCVYYCGRVEIPYPYGMTKGCFLDERFKIQHCNSSSGYPTLTVNGTDLVVTYISVYSSRIYVMFPIVFANCGVNDRNPVVDLEGSPFIFSSENYFVATGCNNLALMNQHNSAIGGCVSICDENRDPWIAGCSGINCCQTRIPSNLKVFNVTMTGVDGRNGSVGEKKCRHAYLSSYGGDSDPSGMKDVDSVPAVLDWGIDRRAFESLVNDGLYYNLNYTSTCENMNTSINSTIQSPIVDMNTSINPTIVQCSCNPGFEGNPYLYGNCQEGTSYGSYRRKIKAKMAGL</sequence>
<organism evidence="2 3">
    <name type="scientific">Salix viminalis</name>
    <name type="common">Common osier</name>
    <name type="synonym">Basket willow</name>
    <dbReference type="NCBI Taxonomy" id="40686"/>
    <lineage>
        <taxon>Eukaryota</taxon>
        <taxon>Viridiplantae</taxon>
        <taxon>Streptophyta</taxon>
        <taxon>Embryophyta</taxon>
        <taxon>Tracheophyta</taxon>
        <taxon>Spermatophyta</taxon>
        <taxon>Magnoliopsida</taxon>
        <taxon>eudicotyledons</taxon>
        <taxon>Gunneridae</taxon>
        <taxon>Pentapetalae</taxon>
        <taxon>rosids</taxon>
        <taxon>fabids</taxon>
        <taxon>Malpighiales</taxon>
        <taxon>Salicaceae</taxon>
        <taxon>Saliceae</taxon>
        <taxon>Salix</taxon>
    </lineage>
</organism>
<protein>
    <recommendedName>
        <fullName evidence="4">Wall-associated receptor kinase galacturonan-binding domain-containing protein</fullName>
    </recommendedName>
</protein>
<proteinExistence type="predicted"/>
<dbReference type="PANTHER" id="PTHR33491">
    <property type="entry name" value="OSJNBA0016N04.9 PROTEIN"/>
    <property type="match status" value="1"/>
</dbReference>
<accession>A0A9Q0NNM1</accession>
<dbReference type="OrthoDB" id="4062651at2759"/>
<comment type="caution">
    <text evidence="2">The sequence shown here is derived from an EMBL/GenBank/DDBJ whole genome shotgun (WGS) entry which is preliminary data.</text>
</comment>
<name>A0A9Q0NNM1_SALVM</name>